<sequence length="246" mass="26367">MGRSGRDVLNAHLPELRESLNLDFVLVNAENAAGGFGITGEICRALYQLGADAITLGNHAFDQRETASYIEGDAKLIRPANYPPGTPGRGSDVFQLADGRKVLVIQVMCRLFMDAIDDPFASLKAELEPYRLGSNVDAILVDIHGEASSEKQALAYLVDGRVSVAAGTHTHVPTADHMILPGGTGFMTDIGMCGAYNSIIGMEKAPIIERFTRKMPGKRFTPVLDDGTLAAMFVETDDATGLATRL</sequence>
<dbReference type="SUPFAM" id="SSF56300">
    <property type="entry name" value="Metallo-dependent phosphatases"/>
    <property type="match status" value="1"/>
</dbReference>
<dbReference type="PANTHER" id="PTHR36303">
    <property type="entry name" value="2',3'-CYCLIC-NUCLEOTIDE 2'-PHOSPHODIESTERASE"/>
    <property type="match status" value="1"/>
</dbReference>
<dbReference type="InterPro" id="IPR029052">
    <property type="entry name" value="Metallo-depent_PP-like"/>
</dbReference>
<feature type="non-terminal residue" evidence="1">
    <location>
        <position position="246"/>
    </location>
</feature>
<evidence type="ECO:0008006" key="2">
    <source>
        <dbReference type="Google" id="ProtNLM"/>
    </source>
</evidence>
<proteinExistence type="predicted"/>
<dbReference type="GO" id="GO:0004113">
    <property type="term" value="F:2',3'-cyclic-nucleotide 3'-phosphodiesterase activity"/>
    <property type="evidence" value="ECO:0007669"/>
    <property type="project" value="TreeGrafter"/>
</dbReference>
<organism evidence="1">
    <name type="scientific">marine metagenome</name>
    <dbReference type="NCBI Taxonomy" id="408172"/>
    <lineage>
        <taxon>unclassified sequences</taxon>
        <taxon>metagenomes</taxon>
        <taxon>ecological metagenomes</taxon>
    </lineage>
</organism>
<dbReference type="PANTHER" id="PTHR36303:SF1">
    <property type="entry name" value="2',3'-CYCLIC-NUCLEOTIDE 2'-PHOSPHODIESTERASE"/>
    <property type="match status" value="1"/>
</dbReference>
<name>A0A382TL68_9ZZZZ</name>
<dbReference type="Pfam" id="PF13277">
    <property type="entry name" value="YmdB"/>
    <property type="match status" value="1"/>
</dbReference>
<dbReference type="PIRSF" id="PIRSF004789">
    <property type="entry name" value="DR1281"/>
    <property type="match status" value="1"/>
</dbReference>
<gene>
    <name evidence="1" type="ORF">METZ01_LOCUS375081</name>
</gene>
<accession>A0A382TL68</accession>
<reference evidence="1" key="1">
    <citation type="submission" date="2018-05" db="EMBL/GenBank/DDBJ databases">
        <authorList>
            <person name="Lanie J.A."/>
            <person name="Ng W.-L."/>
            <person name="Kazmierczak K.M."/>
            <person name="Andrzejewski T.M."/>
            <person name="Davidsen T.M."/>
            <person name="Wayne K.J."/>
            <person name="Tettelin H."/>
            <person name="Glass J.I."/>
            <person name="Rusch D."/>
            <person name="Podicherti R."/>
            <person name="Tsui H.-C.T."/>
            <person name="Winkler M.E."/>
        </authorList>
    </citation>
    <scope>NUCLEOTIDE SEQUENCE</scope>
</reference>
<protein>
    <recommendedName>
        <fullName evidence="2">Capsule synthesis protein CapA domain-containing protein</fullName>
    </recommendedName>
</protein>
<dbReference type="InterPro" id="IPR005235">
    <property type="entry name" value="YmdB-like"/>
</dbReference>
<dbReference type="Gene3D" id="3.60.21.10">
    <property type="match status" value="1"/>
</dbReference>
<evidence type="ECO:0000313" key="1">
    <source>
        <dbReference type="EMBL" id="SVD22227.1"/>
    </source>
</evidence>
<dbReference type="EMBL" id="UINC01137096">
    <property type="protein sequence ID" value="SVD22227.1"/>
    <property type="molecule type" value="Genomic_DNA"/>
</dbReference>
<dbReference type="AlphaFoldDB" id="A0A382TL68"/>